<dbReference type="InterPro" id="IPR011333">
    <property type="entry name" value="SKP1/BTB/POZ_sf"/>
</dbReference>
<dbReference type="EMBL" id="KN818469">
    <property type="protein sequence ID" value="KIL55823.1"/>
    <property type="molecule type" value="Genomic_DNA"/>
</dbReference>
<accession>A0A0C2WI64</accession>
<feature type="non-terminal residue" evidence="2">
    <location>
        <position position="138"/>
    </location>
</feature>
<dbReference type="SUPFAM" id="SSF54695">
    <property type="entry name" value="POZ domain"/>
    <property type="match status" value="1"/>
</dbReference>
<dbReference type="Pfam" id="PF00651">
    <property type="entry name" value="BTB"/>
    <property type="match status" value="1"/>
</dbReference>
<dbReference type="STRING" id="946122.A0A0C2WI64"/>
<sequence length="138" mass="16049">MDAIPDFECFLESSMISVIVEDTKFRLDSHFLQRESETLKRIITASKADSVRLEGATVAEFRALWRYFYEGMYDDYKPSTTEWMDLLAIANTYGFTKVYRRAAYEIDDLDNAIDPIEQILLAKRLKVNRWLAPAYAAL</sequence>
<dbReference type="InterPro" id="IPR000210">
    <property type="entry name" value="BTB/POZ_dom"/>
</dbReference>
<dbReference type="HOGENOM" id="CLU_1859925_0_0_1"/>
<evidence type="ECO:0000313" key="3">
    <source>
        <dbReference type="Proteomes" id="UP000054549"/>
    </source>
</evidence>
<organism evidence="2 3">
    <name type="scientific">Amanita muscaria (strain Koide BX008)</name>
    <dbReference type="NCBI Taxonomy" id="946122"/>
    <lineage>
        <taxon>Eukaryota</taxon>
        <taxon>Fungi</taxon>
        <taxon>Dikarya</taxon>
        <taxon>Basidiomycota</taxon>
        <taxon>Agaricomycotina</taxon>
        <taxon>Agaricomycetes</taxon>
        <taxon>Agaricomycetidae</taxon>
        <taxon>Agaricales</taxon>
        <taxon>Pluteineae</taxon>
        <taxon>Amanitaceae</taxon>
        <taxon>Amanita</taxon>
    </lineage>
</organism>
<dbReference type="Proteomes" id="UP000054549">
    <property type="component" value="Unassembled WGS sequence"/>
</dbReference>
<evidence type="ECO:0000259" key="1">
    <source>
        <dbReference type="Pfam" id="PF00651"/>
    </source>
</evidence>
<gene>
    <name evidence="2" type="ORF">M378DRAFT_113694</name>
</gene>
<dbReference type="AlphaFoldDB" id="A0A0C2WI64"/>
<protein>
    <recommendedName>
        <fullName evidence="1">BTB domain-containing protein</fullName>
    </recommendedName>
</protein>
<reference evidence="2 3" key="1">
    <citation type="submission" date="2014-04" db="EMBL/GenBank/DDBJ databases">
        <title>Evolutionary Origins and Diversification of the Mycorrhizal Mutualists.</title>
        <authorList>
            <consortium name="DOE Joint Genome Institute"/>
            <consortium name="Mycorrhizal Genomics Consortium"/>
            <person name="Kohler A."/>
            <person name="Kuo A."/>
            <person name="Nagy L.G."/>
            <person name="Floudas D."/>
            <person name="Copeland A."/>
            <person name="Barry K.W."/>
            <person name="Cichocki N."/>
            <person name="Veneault-Fourrey C."/>
            <person name="LaButti K."/>
            <person name="Lindquist E.A."/>
            <person name="Lipzen A."/>
            <person name="Lundell T."/>
            <person name="Morin E."/>
            <person name="Murat C."/>
            <person name="Riley R."/>
            <person name="Ohm R."/>
            <person name="Sun H."/>
            <person name="Tunlid A."/>
            <person name="Henrissat B."/>
            <person name="Grigoriev I.V."/>
            <person name="Hibbett D.S."/>
            <person name="Martin F."/>
        </authorList>
    </citation>
    <scope>NUCLEOTIDE SEQUENCE [LARGE SCALE GENOMIC DNA]</scope>
    <source>
        <strain evidence="2 3">Koide BX008</strain>
    </source>
</reference>
<keyword evidence="3" id="KW-1185">Reference proteome</keyword>
<feature type="domain" description="BTB" evidence="1">
    <location>
        <begin position="17"/>
        <end position="103"/>
    </location>
</feature>
<dbReference type="InParanoid" id="A0A0C2WI64"/>
<evidence type="ECO:0000313" key="2">
    <source>
        <dbReference type="EMBL" id="KIL55823.1"/>
    </source>
</evidence>
<proteinExistence type="predicted"/>
<dbReference type="Gene3D" id="3.30.710.10">
    <property type="entry name" value="Potassium Channel Kv1.1, Chain A"/>
    <property type="match status" value="1"/>
</dbReference>
<dbReference type="OrthoDB" id="3223751at2759"/>
<name>A0A0C2WI64_AMAMK</name>